<name>A0A915KPT7_ROMCU</name>
<keyword evidence="8" id="KW-1185">Reference proteome</keyword>
<dbReference type="SUPFAM" id="SSF48371">
    <property type="entry name" value="ARM repeat"/>
    <property type="match status" value="1"/>
</dbReference>
<dbReference type="GO" id="GO:0005635">
    <property type="term" value="C:nuclear envelope"/>
    <property type="evidence" value="ECO:0007669"/>
    <property type="project" value="TreeGrafter"/>
</dbReference>
<dbReference type="OMA" id="DIVCVHH"/>
<evidence type="ECO:0000313" key="8">
    <source>
        <dbReference type="Proteomes" id="UP000887565"/>
    </source>
</evidence>
<evidence type="ECO:0000313" key="9">
    <source>
        <dbReference type="WBParaSite" id="nRc.2.0.1.t39743-RA"/>
    </source>
</evidence>
<dbReference type="PANTHER" id="PTHR10997:SF18">
    <property type="entry name" value="D-IMPORTIN 7_RANBP7"/>
    <property type="match status" value="1"/>
</dbReference>
<dbReference type="PANTHER" id="PTHR10997">
    <property type="entry name" value="IMPORTIN-7, 8, 11"/>
    <property type="match status" value="1"/>
</dbReference>
<dbReference type="GO" id="GO:0006606">
    <property type="term" value="P:protein import into nucleus"/>
    <property type="evidence" value="ECO:0007669"/>
    <property type="project" value="TreeGrafter"/>
</dbReference>
<protein>
    <submittedName>
        <fullName evidence="9">Importin N-terminal domain-containing protein</fullName>
    </submittedName>
</protein>
<dbReference type="InterPro" id="IPR016024">
    <property type="entry name" value="ARM-type_fold"/>
</dbReference>
<organism evidence="8 9">
    <name type="scientific">Romanomermis culicivorax</name>
    <name type="common">Nematode worm</name>
    <dbReference type="NCBI Taxonomy" id="13658"/>
    <lineage>
        <taxon>Eukaryota</taxon>
        <taxon>Metazoa</taxon>
        <taxon>Ecdysozoa</taxon>
        <taxon>Nematoda</taxon>
        <taxon>Enoplea</taxon>
        <taxon>Dorylaimia</taxon>
        <taxon>Mermithida</taxon>
        <taxon>Mermithoidea</taxon>
        <taxon>Mermithidae</taxon>
        <taxon>Romanomermis</taxon>
    </lineage>
</organism>
<reference evidence="9" key="1">
    <citation type="submission" date="2022-11" db="UniProtKB">
        <authorList>
            <consortium name="WormBaseParasite"/>
        </authorList>
    </citation>
    <scope>IDENTIFICATION</scope>
</reference>
<dbReference type="GO" id="GO:0031267">
    <property type="term" value="F:small GTPase binding"/>
    <property type="evidence" value="ECO:0007669"/>
    <property type="project" value="InterPro"/>
</dbReference>
<evidence type="ECO:0000256" key="5">
    <source>
        <dbReference type="ARBA" id="ARBA00022927"/>
    </source>
</evidence>
<comment type="subcellular location">
    <subcellularLocation>
        <location evidence="2">Cytoplasm</location>
    </subcellularLocation>
    <subcellularLocation>
        <location evidence="1">Nucleus</location>
    </subcellularLocation>
</comment>
<dbReference type="Pfam" id="PF03810">
    <property type="entry name" value="IBN_N"/>
    <property type="match status" value="1"/>
</dbReference>
<dbReference type="PROSITE" id="PS50166">
    <property type="entry name" value="IMPORTIN_B_NT"/>
    <property type="match status" value="1"/>
</dbReference>
<dbReference type="InterPro" id="IPR013598">
    <property type="entry name" value="Exportin-1/Importin-b-like"/>
</dbReference>
<dbReference type="Gene3D" id="1.25.10.10">
    <property type="entry name" value="Leucine-rich Repeat Variant"/>
    <property type="match status" value="1"/>
</dbReference>
<evidence type="ECO:0000256" key="1">
    <source>
        <dbReference type="ARBA" id="ARBA00004123"/>
    </source>
</evidence>
<dbReference type="GO" id="GO:0005829">
    <property type="term" value="C:cytosol"/>
    <property type="evidence" value="ECO:0007669"/>
    <property type="project" value="TreeGrafter"/>
</dbReference>
<sequence>MTAVLDEKHLTAALKASLDAQERENAENYLNAVTNIIGYTPALLKIVVDENVECPVRQAAIILLKNLISAHWNDDHQNTNEDKKGEKQQQQGALIHEQDRHLIRQSIVESIINCPEVIRLQLAVCVSRIIKNDFPHRWPQVVEKIVQNLNVKSCQNWLGALVVLYQLVKAYEFKKPEEREVLVEAMKHIMPLLYTHMNSLMQDQSQEACYLQKIILKIFYALVQFSLNLNLLSIEQFAQWMHIIHTVVERPVPAETLNVDEEDRPNLIFWKCKKWASRTMSRIFERYGNPGQVAAEYNQFAENYLKNFVAPALRVVLKVLEDYRSKIYVSPPVLYQILNYLQSAVAHSFSWKLLKAHMLVSLQFIDFFWCKHIITEIVFPLSCHNDADQELWDSDPQEYVRVKYDLLSELIDPASAAVALLSESVKRKDVLNKTIQFLGGVLTAPQSTGRQLDGALHMLGTLAPNLLK</sequence>
<proteinExistence type="predicted"/>
<evidence type="ECO:0000256" key="6">
    <source>
        <dbReference type="ARBA" id="ARBA00023242"/>
    </source>
</evidence>
<evidence type="ECO:0000256" key="3">
    <source>
        <dbReference type="ARBA" id="ARBA00022448"/>
    </source>
</evidence>
<feature type="domain" description="Importin N-terminal" evidence="7">
    <location>
        <begin position="26"/>
        <end position="113"/>
    </location>
</feature>
<accession>A0A915KPT7</accession>
<dbReference type="AlphaFoldDB" id="A0A915KPT7"/>
<evidence type="ECO:0000256" key="2">
    <source>
        <dbReference type="ARBA" id="ARBA00004496"/>
    </source>
</evidence>
<dbReference type="WBParaSite" id="nRc.2.0.1.t39743-RA">
    <property type="protein sequence ID" value="nRc.2.0.1.t39743-RA"/>
    <property type="gene ID" value="nRc.2.0.1.g39743"/>
</dbReference>
<keyword evidence="5" id="KW-0653">Protein transport</keyword>
<dbReference type="Proteomes" id="UP000887565">
    <property type="component" value="Unplaced"/>
</dbReference>
<keyword evidence="4" id="KW-0963">Cytoplasm</keyword>
<dbReference type="InterPro" id="IPR001494">
    <property type="entry name" value="Importin-beta_N"/>
</dbReference>
<dbReference type="InterPro" id="IPR011989">
    <property type="entry name" value="ARM-like"/>
</dbReference>
<keyword evidence="6" id="KW-0539">Nucleus</keyword>
<keyword evidence="3" id="KW-0813">Transport</keyword>
<dbReference type="SMART" id="SM00913">
    <property type="entry name" value="IBN_N"/>
    <property type="match status" value="1"/>
</dbReference>
<evidence type="ECO:0000256" key="4">
    <source>
        <dbReference type="ARBA" id="ARBA00022490"/>
    </source>
</evidence>
<dbReference type="Pfam" id="PF08389">
    <property type="entry name" value="Xpo1"/>
    <property type="match status" value="1"/>
</dbReference>
<evidence type="ECO:0000259" key="7">
    <source>
        <dbReference type="PROSITE" id="PS50166"/>
    </source>
</evidence>